<organism evidence="1 2">
    <name type="scientific">Mikania micrantha</name>
    <name type="common">bitter vine</name>
    <dbReference type="NCBI Taxonomy" id="192012"/>
    <lineage>
        <taxon>Eukaryota</taxon>
        <taxon>Viridiplantae</taxon>
        <taxon>Streptophyta</taxon>
        <taxon>Embryophyta</taxon>
        <taxon>Tracheophyta</taxon>
        <taxon>Spermatophyta</taxon>
        <taxon>Magnoliopsida</taxon>
        <taxon>eudicotyledons</taxon>
        <taxon>Gunneridae</taxon>
        <taxon>Pentapetalae</taxon>
        <taxon>asterids</taxon>
        <taxon>campanulids</taxon>
        <taxon>Asterales</taxon>
        <taxon>Asteraceae</taxon>
        <taxon>Asteroideae</taxon>
        <taxon>Heliantheae alliance</taxon>
        <taxon>Eupatorieae</taxon>
        <taxon>Mikania</taxon>
    </lineage>
</organism>
<dbReference type="AlphaFoldDB" id="A0A5N6MAZ8"/>
<proteinExistence type="predicted"/>
<dbReference type="OrthoDB" id="736963at2759"/>
<dbReference type="Proteomes" id="UP000326396">
    <property type="component" value="Linkage Group LG6"/>
</dbReference>
<evidence type="ECO:0000313" key="1">
    <source>
        <dbReference type="EMBL" id="KAD3336868.1"/>
    </source>
</evidence>
<gene>
    <name evidence="1" type="ORF">E3N88_32387</name>
</gene>
<name>A0A5N6MAZ8_9ASTR</name>
<evidence type="ECO:0000313" key="2">
    <source>
        <dbReference type="Proteomes" id="UP000326396"/>
    </source>
</evidence>
<keyword evidence="2" id="KW-1185">Reference proteome</keyword>
<dbReference type="EMBL" id="SZYD01000016">
    <property type="protein sequence ID" value="KAD3336868.1"/>
    <property type="molecule type" value="Genomic_DNA"/>
</dbReference>
<protein>
    <submittedName>
        <fullName evidence="1">Uncharacterized protein</fullName>
    </submittedName>
</protein>
<sequence length="160" mass="16996">MVRSPVEISCVAVESLFLFHTANASALQTSMLPTVLYSFGWPIDDSGFQIMVVIVVVMGCGGDMGTRPPDMVVVADSENWLFVLQIPSSGANAKSAVGSKAPTRNKVIDSIHIFVSNAISSISGYSIMYESSIKGSRQSSCEDDEWEVGFSGCRGCGVTA</sequence>
<comment type="caution">
    <text evidence="1">The sequence shown here is derived from an EMBL/GenBank/DDBJ whole genome shotgun (WGS) entry which is preliminary data.</text>
</comment>
<accession>A0A5N6MAZ8</accession>
<reference evidence="1 2" key="1">
    <citation type="submission" date="2019-05" db="EMBL/GenBank/DDBJ databases">
        <title>Mikania micrantha, genome provides insights into the molecular mechanism of rapid growth.</title>
        <authorList>
            <person name="Liu B."/>
        </authorList>
    </citation>
    <scope>NUCLEOTIDE SEQUENCE [LARGE SCALE GENOMIC DNA]</scope>
    <source>
        <strain evidence="1">NLD-2019</strain>
        <tissue evidence="1">Leaf</tissue>
    </source>
</reference>